<dbReference type="GO" id="GO:0006352">
    <property type="term" value="P:DNA-templated transcription initiation"/>
    <property type="evidence" value="ECO:0007669"/>
    <property type="project" value="InterPro"/>
</dbReference>
<name>A0A1E5LJI2_9BACI</name>
<dbReference type="OrthoDB" id="3211555at2"/>
<dbReference type="EMBL" id="MJEH01000004">
    <property type="protein sequence ID" value="OEH94253.1"/>
    <property type="molecule type" value="Genomic_DNA"/>
</dbReference>
<dbReference type="Gene3D" id="1.10.1740.10">
    <property type="match status" value="1"/>
</dbReference>
<reference evidence="4 5" key="1">
    <citation type="submission" date="2016-08" db="EMBL/GenBank/DDBJ databases">
        <title>Genome of Bacillus solimangrovi GH2-4.</title>
        <authorList>
            <person name="Lim S."/>
            <person name="Kim B.-C."/>
        </authorList>
    </citation>
    <scope>NUCLEOTIDE SEQUENCE [LARGE SCALE GENOMIC DNA]</scope>
    <source>
        <strain evidence="4 5">GH2-4</strain>
    </source>
</reference>
<dbReference type="Pfam" id="PF08281">
    <property type="entry name" value="Sigma70_r4_2"/>
    <property type="match status" value="1"/>
</dbReference>
<proteinExistence type="predicted"/>
<dbReference type="InterPro" id="IPR014303">
    <property type="entry name" value="RNA_pol_sigma-70_ECF"/>
</dbReference>
<gene>
    <name evidence="4" type="ORF">BFG57_08985</name>
</gene>
<evidence type="ECO:0000313" key="4">
    <source>
        <dbReference type="EMBL" id="OEH94253.1"/>
    </source>
</evidence>
<evidence type="ECO:0000313" key="5">
    <source>
        <dbReference type="Proteomes" id="UP000095209"/>
    </source>
</evidence>
<dbReference type="InterPro" id="IPR032710">
    <property type="entry name" value="NTF2-like_dom_sf"/>
</dbReference>
<dbReference type="NCBIfam" id="TIGR02937">
    <property type="entry name" value="sigma70-ECF"/>
    <property type="match status" value="1"/>
</dbReference>
<protein>
    <submittedName>
        <fullName evidence="4">RNA polymerase</fullName>
    </submittedName>
</protein>
<dbReference type="STRING" id="1305675.BFG57_08985"/>
<dbReference type="InterPro" id="IPR014284">
    <property type="entry name" value="RNA_pol_sigma-70_dom"/>
</dbReference>
<dbReference type="InterPro" id="IPR013249">
    <property type="entry name" value="RNA_pol_sigma70_r4_t2"/>
</dbReference>
<dbReference type="InterPro" id="IPR013325">
    <property type="entry name" value="RNA_pol_sigma_r2"/>
</dbReference>
<keyword evidence="5" id="KW-1185">Reference proteome</keyword>
<dbReference type="InterPro" id="IPR036388">
    <property type="entry name" value="WH-like_DNA-bd_sf"/>
</dbReference>
<comment type="caution">
    <text evidence="4">The sequence shown here is derived from an EMBL/GenBank/DDBJ whole genome shotgun (WGS) entry which is preliminary data.</text>
</comment>
<dbReference type="NCBIfam" id="TIGR02957">
    <property type="entry name" value="SigX4"/>
    <property type="match status" value="1"/>
</dbReference>
<dbReference type="GO" id="GO:0016987">
    <property type="term" value="F:sigma factor activity"/>
    <property type="evidence" value="ECO:0007669"/>
    <property type="project" value="InterPro"/>
</dbReference>
<dbReference type="PANTHER" id="PTHR30173">
    <property type="entry name" value="SIGMA 19 FACTOR"/>
    <property type="match status" value="1"/>
</dbReference>
<dbReference type="SUPFAM" id="SSF54427">
    <property type="entry name" value="NTF2-like"/>
    <property type="match status" value="1"/>
</dbReference>
<dbReference type="Pfam" id="PF04542">
    <property type="entry name" value="Sigma70_r2"/>
    <property type="match status" value="1"/>
</dbReference>
<accession>A0A1E5LJI2</accession>
<dbReference type="InterPro" id="IPR013324">
    <property type="entry name" value="RNA_pol_sigma_r3/r4-like"/>
</dbReference>
<dbReference type="Gene3D" id="1.10.10.10">
    <property type="entry name" value="Winged helix-like DNA-binding domain superfamily/Winged helix DNA-binding domain"/>
    <property type="match status" value="1"/>
</dbReference>
<evidence type="ECO:0000259" key="3">
    <source>
        <dbReference type="Pfam" id="PF08281"/>
    </source>
</evidence>
<dbReference type="SUPFAM" id="SSF88946">
    <property type="entry name" value="Sigma2 domain of RNA polymerase sigma factors"/>
    <property type="match status" value="1"/>
</dbReference>
<evidence type="ECO:0000256" key="1">
    <source>
        <dbReference type="ARBA" id="ARBA00011344"/>
    </source>
</evidence>
<dbReference type="NCBIfam" id="NF007214">
    <property type="entry name" value="PRK09636.1"/>
    <property type="match status" value="1"/>
</dbReference>
<dbReference type="PANTHER" id="PTHR30173:SF36">
    <property type="entry name" value="ECF RNA POLYMERASE SIGMA FACTOR SIGJ"/>
    <property type="match status" value="1"/>
</dbReference>
<dbReference type="GO" id="GO:0003677">
    <property type="term" value="F:DNA binding"/>
    <property type="evidence" value="ECO:0007669"/>
    <property type="project" value="InterPro"/>
</dbReference>
<feature type="domain" description="RNA polymerase sigma-70 region 2" evidence="2">
    <location>
        <begin position="7"/>
        <end position="71"/>
    </location>
</feature>
<organism evidence="4 5">
    <name type="scientific">Bacillus solimangrovi</name>
    <dbReference type="NCBI Taxonomy" id="1305675"/>
    <lineage>
        <taxon>Bacteria</taxon>
        <taxon>Bacillati</taxon>
        <taxon>Bacillota</taxon>
        <taxon>Bacilli</taxon>
        <taxon>Bacillales</taxon>
        <taxon>Bacillaceae</taxon>
        <taxon>Bacillus</taxon>
    </lineage>
</organism>
<dbReference type="InterPro" id="IPR007627">
    <property type="entry name" value="RNA_pol_sigma70_r2"/>
</dbReference>
<dbReference type="Proteomes" id="UP000095209">
    <property type="component" value="Unassembled WGS sequence"/>
</dbReference>
<evidence type="ECO:0000259" key="2">
    <source>
        <dbReference type="Pfam" id="PF04542"/>
    </source>
</evidence>
<sequence>MNEFETIYNTYRSHLFSIAYRMLGSISDAEDIVHEVFLHITQINIEQITDLKAYLSKMTNNRCLNLLQSARHRRETYVGPWLPEPKIQTLDQPFEKIIKDESISYAFLLLLEQLSPIERSVFVLRETLAYDYNEIANILDKTEVNCRKIFSRAKRKLNGVTSTSLTNSKQVDLLTKTFIQASVTGNFDQFINTLTEDVVLVTDGGGKVIAALNPIISKQRVSAFLQGIASKGSFYGELQPIIINGQSGVLHVQDGQPLKAIYFALDQTETNIKKIYIISNPDKLRHISLPL</sequence>
<dbReference type="InterPro" id="IPR052704">
    <property type="entry name" value="ECF_Sigma-70_Domain"/>
</dbReference>
<comment type="subunit">
    <text evidence="1">Interacts transiently with the RNA polymerase catalytic core formed by RpoA, RpoB, RpoC and RpoZ (2 alpha, 1 beta, 1 beta' and 1 omega subunit) to form the RNA polymerase holoenzyme that can initiate transcription.</text>
</comment>
<feature type="domain" description="RNA polymerase sigma factor 70 region 4 type 2" evidence="3">
    <location>
        <begin position="106"/>
        <end position="157"/>
    </location>
</feature>
<dbReference type="SUPFAM" id="SSF88659">
    <property type="entry name" value="Sigma3 and sigma4 domains of RNA polymerase sigma factors"/>
    <property type="match status" value="1"/>
</dbReference>
<dbReference type="AlphaFoldDB" id="A0A1E5LJI2"/>